<dbReference type="AlphaFoldDB" id="A0A7Y0KAG7"/>
<dbReference type="RefSeq" id="WP_169188724.1">
    <property type="nucleotide sequence ID" value="NZ_JABBPK010000001.1"/>
</dbReference>
<gene>
    <name evidence="2" type="ORF">HHU08_14200</name>
</gene>
<reference evidence="2 3" key="1">
    <citation type="submission" date="2020-04" db="EMBL/GenBank/DDBJ databases">
        <title>Bacillus sp. UniB3 isolated from commercial digestive syrup.</title>
        <authorList>
            <person name="Thorat V."/>
            <person name="Kirdat K."/>
            <person name="Tiwarekar B."/>
            <person name="Yadav A."/>
        </authorList>
    </citation>
    <scope>NUCLEOTIDE SEQUENCE [LARGE SCALE GENOMIC DNA]</scope>
    <source>
        <strain evidence="2 3">UniB3</strain>
    </source>
</reference>
<protein>
    <submittedName>
        <fullName evidence="2">Uncharacterized protein</fullName>
    </submittedName>
</protein>
<evidence type="ECO:0000313" key="2">
    <source>
        <dbReference type="EMBL" id="NMO78135.1"/>
    </source>
</evidence>
<organism evidence="2 3">
    <name type="scientific">Niallia alba</name>
    <dbReference type="NCBI Taxonomy" id="2729105"/>
    <lineage>
        <taxon>Bacteria</taxon>
        <taxon>Bacillati</taxon>
        <taxon>Bacillota</taxon>
        <taxon>Bacilli</taxon>
        <taxon>Bacillales</taxon>
        <taxon>Bacillaceae</taxon>
        <taxon>Niallia</taxon>
    </lineage>
</organism>
<dbReference type="Proteomes" id="UP000588491">
    <property type="component" value="Unassembled WGS sequence"/>
</dbReference>
<feature type="chain" id="PRO_5039621325" evidence="1">
    <location>
        <begin position="19"/>
        <end position="274"/>
    </location>
</feature>
<keyword evidence="3" id="KW-1185">Reference proteome</keyword>
<accession>A0A7Y0KAG7</accession>
<dbReference type="EMBL" id="JABBPK010000001">
    <property type="protein sequence ID" value="NMO78135.1"/>
    <property type="molecule type" value="Genomic_DNA"/>
</dbReference>
<feature type="signal peptide" evidence="1">
    <location>
        <begin position="1"/>
        <end position="18"/>
    </location>
</feature>
<evidence type="ECO:0000256" key="1">
    <source>
        <dbReference type="SAM" id="SignalP"/>
    </source>
</evidence>
<keyword evidence="1" id="KW-0732">Signal</keyword>
<sequence>MYKKILLFLFCSTFITSAHIVKATGENTSSPISFDIQLLSWDMINEWLPRYSKFTIMDIETGKQFNVQRRAGSQHADVQPLTTEDTKIMKDIYEGKWSWRRRAVLIMVEDQWYAASMHGMPHGAGALANNFPGHFCVHFLGSTTHKTDKMDFSHKLMVYKAAGQLTEYLEQLNPNDVATAFIAGIKEQDTTILQSISTKQDWSSELTMIENIKMMDMKELEHEDYEQELQVNLSIDCNVYVKNEKSRRVRKELLLIRSSPLEGWKVIVEKPLLE</sequence>
<proteinExistence type="predicted"/>
<comment type="caution">
    <text evidence="2">The sequence shown here is derived from an EMBL/GenBank/DDBJ whole genome shotgun (WGS) entry which is preliminary data.</text>
</comment>
<name>A0A7Y0KAG7_9BACI</name>
<evidence type="ECO:0000313" key="3">
    <source>
        <dbReference type="Proteomes" id="UP000588491"/>
    </source>
</evidence>